<name>A0A0S3RY72_PHAAN</name>
<gene>
    <name evidence="1" type="primary">Vigan.04G310100</name>
    <name evidence="1" type="ORF">VIGAN_04310100</name>
</gene>
<proteinExistence type="predicted"/>
<dbReference type="Proteomes" id="UP000291084">
    <property type="component" value="Chromosome 4"/>
</dbReference>
<evidence type="ECO:0000313" key="1">
    <source>
        <dbReference type="EMBL" id="BAT85543.1"/>
    </source>
</evidence>
<accession>A0A0S3RY72</accession>
<dbReference type="EMBL" id="AP015037">
    <property type="protein sequence ID" value="BAT85543.1"/>
    <property type="molecule type" value="Genomic_DNA"/>
</dbReference>
<organism evidence="1 2">
    <name type="scientific">Vigna angularis var. angularis</name>
    <dbReference type="NCBI Taxonomy" id="157739"/>
    <lineage>
        <taxon>Eukaryota</taxon>
        <taxon>Viridiplantae</taxon>
        <taxon>Streptophyta</taxon>
        <taxon>Embryophyta</taxon>
        <taxon>Tracheophyta</taxon>
        <taxon>Spermatophyta</taxon>
        <taxon>Magnoliopsida</taxon>
        <taxon>eudicotyledons</taxon>
        <taxon>Gunneridae</taxon>
        <taxon>Pentapetalae</taxon>
        <taxon>rosids</taxon>
        <taxon>fabids</taxon>
        <taxon>Fabales</taxon>
        <taxon>Fabaceae</taxon>
        <taxon>Papilionoideae</taxon>
        <taxon>50 kb inversion clade</taxon>
        <taxon>NPAAA clade</taxon>
        <taxon>indigoferoid/millettioid clade</taxon>
        <taxon>Phaseoleae</taxon>
        <taxon>Vigna</taxon>
    </lineage>
</organism>
<evidence type="ECO:0000313" key="2">
    <source>
        <dbReference type="Proteomes" id="UP000291084"/>
    </source>
</evidence>
<protein>
    <submittedName>
        <fullName evidence="1">Uncharacterized protein</fullName>
    </submittedName>
</protein>
<reference evidence="1 2" key="1">
    <citation type="journal article" date="2015" name="Sci. Rep.">
        <title>The power of single molecule real-time sequencing technology in the de novo assembly of a eukaryotic genome.</title>
        <authorList>
            <person name="Sakai H."/>
            <person name="Naito K."/>
            <person name="Ogiso-Tanaka E."/>
            <person name="Takahashi Y."/>
            <person name="Iseki K."/>
            <person name="Muto C."/>
            <person name="Satou K."/>
            <person name="Teruya K."/>
            <person name="Shiroma A."/>
            <person name="Shimoji M."/>
            <person name="Hirano T."/>
            <person name="Itoh T."/>
            <person name="Kaga A."/>
            <person name="Tomooka N."/>
        </authorList>
    </citation>
    <scope>NUCLEOTIDE SEQUENCE [LARGE SCALE GENOMIC DNA]</scope>
    <source>
        <strain evidence="2">cv. Shumari</strain>
    </source>
</reference>
<keyword evidence="2" id="KW-1185">Reference proteome</keyword>
<feature type="non-terminal residue" evidence="1">
    <location>
        <position position="1"/>
    </location>
</feature>
<dbReference type="AlphaFoldDB" id="A0A0S3RY72"/>
<sequence length="73" mass="8105">LSLNLGLIPVFVPLFKGNVYFRPTFFKKFNVVPHCEKSAKLILFGHGVKYLTILLPARTDVCNVAVDVAMAVI</sequence>